<reference evidence="2 3" key="1">
    <citation type="submission" date="2018-08" db="EMBL/GenBank/DDBJ databases">
        <title>A genome reference for cultivated species of the human gut microbiota.</title>
        <authorList>
            <person name="Zou Y."/>
            <person name="Xue W."/>
            <person name="Luo G."/>
        </authorList>
    </citation>
    <scope>NUCLEOTIDE SEQUENCE [LARGE SCALE GENOMIC DNA]</scope>
    <source>
        <strain evidence="2 3">AM17-44</strain>
    </source>
</reference>
<comment type="caution">
    <text evidence="2">The sequence shown here is derived from an EMBL/GenBank/DDBJ whole genome shotgun (WGS) entry which is preliminary data.</text>
</comment>
<dbReference type="InterPro" id="IPR003779">
    <property type="entry name" value="CMD-like"/>
</dbReference>
<evidence type="ECO:0000313" key="2">
    <source>
        <dbReference type="EMBL" id="RHH41257.1"/>
    </source>
</evidence>
<dbReference type="InterPro" id="IPR014710">
    <property type="entry name" value="RmlC-like_jellyroll"/>
</dbReference>
<dbReference type="InterPro" id="IPR029032">
    <property type="entry name" value="AhpD-like"/>
</dbReference>
<dbReference type="Proteomes" id="UP000284998">
    <property type="component" value="Unassembled WGS sequence"/>
</dbReference>
<dbReference type="PANTHER" id="PTHR35810:SF1">
    <property type="entry name" value="CYTOPLASMIC PROTEIN"/>
    <property type="match status" value="1"/>
</dbReference>
<dbReference type="InterPro" id="IPR011051">
    <property type="entry name" value="RmlC_Cupin_sf"/>
</dbReference>
<protein>
    <submittedName>
        <fullName evidence="2">Cupin domain-containing protein</fullName>
    </submittedName>
</protein>
<dbReference type="PANTHER" id="PTHR35810">
    <property type="entry name" value="CYTOPLASMIC PROTEIN-RELATED"/>
    <property type="match status" value="1"/>
</dbReference>
<organism evidence="2 3">
    <name type="scientific">Phocaeicola plebeius</name>
    <dbReference type="NCBI Taxonomy" id="310297"/>
    <lineage>
        <taxon>Bacteria</taxon>
        <taxon>Pseudomonadati</taxon>
        <taxon>Bacteroidota</taxon>
        <taxon>Bacteroidia</taxon>
        <taxon>Bacteroidales</taxon>
        <taxon>Bacteroidaceae</taxon>
        <taxon>Phocaeicola</taxon>
    </lineage>
</organism>
<evidence type="ECO:0000259" key="1">
    <source>
        <dbReference type="Pfam" id="PF02627"/>
    </source>
</evidence>
<feature type="domain" description="Carboxymuconolactone decarboxylase-like" evidence="1">
    <location>
        <begin position="225"/>
        <end position="311"/>
    </location>
</feature>
<dbReference type="SUPFAM" id="SSF69118">
    <property type="entry name" value="AhpD-like"/>
    <property type="match status" value="1"/>
</dbReference>
<proteinExistence type="predicted"/>
<name>A0A414WTG6_9BACT</name>
<dbReference type="EMBL" id="QRJS01000039">
    <property type="protein sequence ID" value="RHH41257.1"/>
    <property type="molecule type" value="Genomic_DNA"/>
</dbReference>
<accession>A0A414WTG6</accession>
<evidence type="ECO:0000313" key="3">
    <source>
        <dbReference type="Proteomes" id="UP000284998"/>
    </source>
</evidence>
<sequence length="459" mass="52119">MNEQPNNGNIILYQTEDGKSRIEVTLCNDTVWLTADQMAELFQRNKSTISRHIKNVFEDGELNPDSVVAFFATTAADNKKYQVAYYNLDMIISVGYRVKSHRGVQFRIWATQVLREYLVKGFVMNDDLLKRAGGGNYFDELLSRIRDIRSSEKVFYRKILEIYALSIDYDPRTEATMQFFKTVQNKMHFSVHGHTAAEIIYERANAEKDFMEQTAGRDQLGDFAPKFAELNDDVLFGEAWSRTDKLGLRDRSLVTITSLISQGITDSSLTYHLQTAKQNGITRTEISEIITHIAFYAGWPKAWAAFRQAKEVWAEDVTGEEAKAAFQHEMIFPIGEPNTTFAQYFIGQSYLAPVSKEQVPVFNVTFEPGCRNNWHIHRATKGGGQMLIGVAGRGWYQEEGKPAVQILPGTVIHIPAGVKHWHGAAADSRFAHLAFEVEGENTSNEWLEPVSDEEYSKLQ</sequence>
<dbReference type="Gene3D" id="2.60.120.10">
    <property type="entry name" value="Jelly Rolls"/>
    <property type="match status" value="1"/>
</dbReference>
<dbReference type="Pfam" id="PF13310">
    <property type="entry name" value="Virulence_RhuM"/>
    <property type="match status" value="1"/>
</dbReference>
<dbReference type="GO" id="GO:0051920">
    <property type="term" value="F:peroxiredoxin activity"/>
    <property type="evidence" value="ECO:0007669"/>
    <property type="project" value="InterPro"/>
</dbReference>
<dbReference type="Gene3D" id="1.20.1290.10">
    <property type="entry name" value="AhpD-like"/>
    <property type="match status" value="1"/>
</dbReference>
<dbReference type="InterPro" id="IPR011204">
    <property type="entry name" value="Virulence_RhuM-like"/>
</dbReference>
<dbReference type="AlphaFoldDB" id="A0A414WTG6"/>
<dbReference type="CDD" id="cd02233">
    <property type="entry name" value="cupin_HNL-like"/>
    <property type="match status" value="1"/>
</dbReference>
<dbReference type="SUPFAM" id="SSF51182">
    <property type="entry name" value="RmlC-like cupins"/>
    <property type="match status" value="1"/>
</dbReference>
<dbReference type="InterPro" id="IPR047263">
    <property type="entry name" value="HNL-like_cupin"/>
</dbReference>
<gene>
    <name evidence="2" type="ORF">DW204_12650</name>
</gene>
<dbReference type="Pfam" id="PF02627">
    <property type="entry name" value="CMD"/>
    <property type="match status" value="1"/>
</dbReference>